<dbReference type="GO" id="GO:0004842">
    <property type="term" value="F:ubiquitin-protein transferase activity"/>
    <property type="evidence" value="ECO:0007669"/>
    <property type="project" value="InterPro"/>
</dbReference>
<dbReference type="STRING" id="329046.A0A1Y2BC45"/>
<dbReference type="GO" id="GO:0008270">
    <property type="term" value="F:zinc ion binding"/>
    <property type="evidence" value="ECO:0007669"/>
    <property type="project" value="UniProtKB-KW"/>
</dbReference>
<gene>
    <name evidence="7" type="ORF">BCR33DRAFT_791685</name>
</gene>
<evidence type="ECO:0000313" key="7">
    <source>
        <dbReference type="EMBL" id="ORY32399.1"/>
    </source>
</evidence>
<dbReference type="PANTHER" id="PTHR13363:SF5">
    <property type="entry name" value="E3 UBIQUITIN-PROTEIN LIGASE RNF123"/>
    <property type="match status" value="1"/>
</dbReference>
<dbReference type="InterPro" id="IPR003877">
    <property type="entry name" value="SPRY_dom"/>
</dbReference>
<name>A0A1Y2BC45_9FUNG</name>
<dbReference type="InterPro" id="IPR043136">
    <property type="entry name" value="B30.2/SPRY_sf"/>
</dbReference>
<dbReference type="InterPro" id="IPR013320">
    <property type="entry name" value="ConA-like_dom_sf"/>
</dbReference>
<dbReference type="EMBL" id="MCGO01000071">
    <property type="protein sequence ID" value="ORY32399.1"/>
    <property type="molecule type" value="Genomic_DNA"/>
</dbReference>
<dbReference type="SMART" id="SM00449">
    <property type="entry name" value="SPRY"/>
    <property type="match status" value="1"/>
</dbReference>
<dbReference type="Gene3D" id="1.25.10.10">
    <property type="entry name" value="Leucine-rich Repeat Variant"/>
    <property type="match status" value="2"/>
</dbReference>
<feature type="signal peptide" evidence="5">
    <location>
        <begin position="1"/>
        <end position="22"/>
    </location>
</feature>
<feature type="compositionally biased region" description="Acidic residues" evidence="4">
    <location>
        <begin position="34"/>
        <end position="48"/>
    </location>
</feature>
<feature type="domain" description="B30.2/SPRY" evidence="6">
    <location>
        <begin position="752"/>
        <end position="957"/>
    </location>
</feature>
<keyword evidence="8" id="KW-1185">Reference proteome</keyword>
<dbReference type="InterPro" id="IPR016024">
    <property type="entry name" value="ARM-type_fold"/>
</dbReference>
<evidence type="ECO:0000256" key="4">
    <source>
        <dbReference type="SAM" id="MobiDB-lite"/>
    </source>
</evidence>
<dbReference type="GO" id="GO:0051603">
    <property type="term" value="P:proteolysis involved in protein catabolic process"/>
    <property type="evidence" value="ECO:0007669"/>
    <property type="project" value="TreeGrafter"/>
</dbReference>
<dbReference type="InterPro" id="IPR011989">
    <property type="entry name" value="ARM-like"/>
</dbReference>
<evidence type="ECO:0000256" key="2">
    <source>
        <dbReference type="ARBA" id="ARBA00022771"/>
    </source>
</evidence>
<dbReference type="OrthoDB" id="2967263at2759"/>
<dbReference type="PANTHER" id="PTHR13363">
    <property type="entry name" value="RING FINGER AND SRY DOMAIN-CONTAINING"/>
    <property type="match status" value="1"/>
</dbReference>
<dbReference type="Proteomes" id="UP000193642">
    <property type="component" value="Unassembled WGS sequence"/>
</dbReference>
<dbReference type="Gene3D" id="2.60.120.920">
    <property type="match status" value="2"/>
</dbReference>
<proteinExistence type="predicted"/>
<keyword evidence="1" id="KW-0479">Metal-binding</keyword>
<dbReference type="InterPro" id="IPR045129">
    <property type="entry name" value="RNF123/RKP/RSPRY1"/>
</dbReference>
<sequence>MNLEVLVFLSLVVTVFVLTTTSQPPANPIAESELNSDDDDEDDEEVEVEDKVQVSKPKPKSTSTSNERSPKFEAGLSLESLARLVWSNNSAIRESALQILLHRAMSDDYFGEIMLLCWNKEDADLRAKAISVVQQLSRTESNRSRLAKWGAMKMLAHTISTPNTDKTYRNAMVTLYRLVLNHTNRKVFLVKAGMLDRIIEFLTVKTHSNDLRYWSLLVIHQFTLCEHLHPILIFKGLIPILGTMTRSTFGNSNMQKYCLHSLVRLISSLKSVEAPKKLQALLDMNLVNLVGACLKNEDGELVSWAIFLIQEFVTRDVARAEFASVRSLGKILVDTITHPSSNADSFMPRVTLRTLKCLSIRNDVFQSEILKAGILKKVLPFVDSGDNEAQFWAVSLLHDLIGNNSDCHDQFFALKGLETLIKISNTASSDVCLYVSDLFIFLCGIGKNRPILLRSDILYAILNFCRAEESDLQYGGALLALNLATFSADSAIKIDDNDGVEILAECILNTSRQDLQVVAAKALSTMARKSYEVHEPIFRLVVQELVVKIKSLKYSAQNSNDLHTFLECFQIFIQPDALKPSPDPSFPRRNETFVFEDLDWSTSLEPLCAKVIDMLLFPFINDSFYVEEVFEGAVESEVPLLKADINDVLFYRVEEVAQKMRDISENSYTDEEVMDQNTRYFFAFKAMSMLMPLLQNERARVFFEKNNIAVILISLVRLNSKVLCNQAIAALGLCLQQGLSRTTLATIPEFIDTLLSHILTEESTATKFYGSLIFDHLTDYTSEELAQDVEGVAEIDIESITPYLYWSKNKMEVRNDSWTFESARCNVCVSREGKYAFEVTLMTDGIIQIGWATEDCVFDPEGGEGVGDNAQSYAYDGNRVRKWHSTFTSNNTYGEEWAAGDVITVLIDLDEQTVSYLRNGNDLGVAFTDVDTALNWYPAVSLAGSQGCIFNFGGSTAMLRYKPDGYIDVASKVEIPIGSLPNLSSMEIASSVEIIDYMYAVTAVDHDWTVPSFYYECRLYPSKNLETACPFQLGLFDTHGTLYVLVPVRDNMACIVSVGCEIPWQDVMLDMLHITVQSLIDDDLTESGNTILVAKLNSFVFKDGDVLGCGFEEASSCVFFTINGHPLNVLVRSDSTHTFFPYTRNCPKLKVNYGNAPYLWYPHIQESPISPSGFDIDLDG</sequence>
<dbReference type="PROSITE" id="PS50188">
    <property type="entry name" value="B302_SPRY"/>
    <property type="match status" value="1"/>
</dbReference>
<accession>A0A1Y2BC45</accession>
<dbReference type="Pfam" id="PF00622">
    <property type="entry name" value="SPRY"/>
    <property type="match status" value="1"/>
</dbReference>
<organism evidence="7 8">
    <name type="scientific">Rhizoclosmatium globosum</name>
    <dbReference type="NCBI Taxonomy" id="329046"/>
    <lineage>
        <taxon>Eukaryota</taxon>
        <taxon>Fungi</taxon>
        <taxon>Fungi incertae sedis</taxon>
        <taxon>Chytridiomycota</taxon>
        <taxon>Chytridiomycota incertae sedis</taxon>
        <taxon>Chytridiomycetes</taxon>
        <taxon>Chytridiales</taxon>
        <taxon>Chytriomycetaceae</taxon>
        <taxon>Rhizoclosmatium</taxon>
    </lineage>
</organism>
<keyword evidence="3" id="KW-0862">Zinc</keyword>
<keyword evidence="2" id="KW-0863">Zinc-finger</keyword>
<evidence type="ECO:0000256" key="3">
    <source>
        <dbReference type="ARBA" id="ARBA00022833"/>
    </source>
</evidence>
<evidence type="ECO:0000256" key="5">
    <source>
        <dbReference type="SAM" id="SignalP"/>
    </source>
</evidence>
<dbReference type="InterPro" id="IPR001870">
    <property type="entry name" value="B30.2/SPRY"/>
</dbReference>
<evidence type="ECO:0000256" key="1">
    <source>
        <dbReference type="ARBA" id="ARBA00022723"/>
    </source>
</evidence>
<evidence type="ECO:0000259" key="6">
    <source>
        <dbReference type="PROSITE" id="PS50188"/>
    </source>
</evidence>
<evidence type="ECO:0000313" key="8">
    <source>
        <dbReference type="Proteomes" id="UP000193642"/>
    </source>
</evidence>
<reference evidence="7 8" key="1">
    <citation type="submission" date="2016-07" db="EMBL/GenBank/DDBJ databases">
        <title>Pervasive Adenine N6-methylation of Active Genes in Fungi.</title>
        <authorList>
            <consortium name="DOE Joint Genome Institute"/>
            <person name="Mondo S.J."/>
            <person name="Dannebaum R.O."/>
            <person name="Kuo R.C."/>
            <person name="Labutti K."/>
            <person name="Haridas S."/>
            <person name="Kuo A."/>
            <person name="Salamov A."/>
            <person name="Ahrendt S.R."/>
            <person name="Lipzen A."/>
            <person name="Sullivan W."/>
            <person name="Andreopoulos W.B."/>
            <person name="Clum A."/>
            <person name="Lindquist E."/>
            <person name="Daum C."/>
            <person name="Ramamoorthy G.K."/>
            <person name="Gryganskyi A."/>
            <person name="Culley D."/>
            <person name="Magnuson J.K."/>
            <person name="James T.Y."/>
            <person name="O'Malley M.A."/>
            <person name="Stajich J.E."/>
            <person name="Spatafora J.W."/>
            <person name="Visel A."/>
            <person name="Grigoriev I.V."/>
        </authorList>
    </citation>
    <scope>NUCLEOTIDE SEQUENCE [LARGE SCALE GENOMIC DNA]</scope>
    <source>
        <strain evidence="7 8">JEL800</strain>
    </source>
</reference>
<keyword evidence="5" id="KW-0732">Signal</keyword>
<protein>
    <submittedName>
        <fullName evidence="7">SPRY-domain-containing protein</fullName>
    </submittedName>
</protein>
<dbReference type="GO" id="GO:0005737">
    <property type="term" value="C:cytoplasm"/>
    <property type="evidence" value="ECO:0007669"/>
    <property type="project" value="TreeGrafter"/>
</dbReference>
<dbReference type="AlphaFoldDB" id="A0A1Y2BC45"/>
<dbReference type="SUPFAM" id="SSF49899">
    <property type="entry name" value="Concanavalin A-like lectins/glucanases"/>
    <property type="match status" value="1"/>
</dbReference>
<dbReference type="SUPFAM" id="SSF48371">
    <property type="entry name" value="ARM repeat"/>
    <property type="match status" value="2"/>
</dbReference>
<feature type="chain" id="PRO_5013186405" evidence="5">
    <location>
        <begin position="23"/>
        <end position="1180"/>
    </location>
</feature>
<comment type="caution">
    <text evidence="7">The sequence shown here is derived from an EMBL/GenBank/DDBJ whole genome shotgun (WGS) entry which is preliminary data.</text>
</comment>
<feature type="region of interest" description="Disordered" evidence="4">
    <location>
        <begin position="26"/>
        <end position="71"/>
    </location>
</feature>